<dbReference type="EMBL" id="LYXU01000002">
    <property type="protein sequence ID" value="OBS25005.1"/>
    <property type="molecule type" value="Genomic_DNA"/>
</dbReference>
<reference evidence="2 3" key="1">
    <citation type="submission" date="2016-06" db="EMBL/GenBank/DDBJ databases">
        <title>Living apart together: crosstalk between the core and supernumerary genomes in a fungal plant pathogen.</title>
        <authorList>
            <person name="Vanheule A."/>
            <person name="Audenaert K."/>
            <person name="Warris S."/>
            <person name="Van De Geest H."/>
            <person name="Schijlen E."/>
            <person name="Hofte M."/>
            <person name="De Saeger S."/>
            <person name="Haesaert G."/>
            <person name="Waalwijk C."/>
            <person name="Van Der Lee T."/>
        </authorList>
    </citation>
    <scope>NUCLEOTIDE SEQUENCE [LARGE SCALE GENOMIC DNA]</scope>
    <source>
        <strain evidence="2 3">2516</strain>
    </source>
</reference>
<dbReference type="OMA" id="WVLCYVN"/>
<feature type="signal peptide" evidence="1">
    <location>
        <begin position="1"/>
        <end position="20"/>
    </location>
</feature>
<organism evidence="2 3">
    <name type="scientific">Fusarium poae</name>
    <dbReference type="NCBI Taxonomy" id="36050"/>
    <lineage>
        <taxon>Eukaryota</taxon>
        <taxon>Fungi</taxon>
        <taxon>Dikarya</taxon>
        <taxon>Ascomycota</taxon>
        <taxon>Pezizomycotina</taxon>
        <taxon>Sordariomycetes</taxon>
        <taxon>Hypocreomycetidae</taxon>
        <taxon>Hypocreales</taxon>
        <taxon>Nectriaceae</taxon>
        <taxon>Fusarium</taxon>
    </lineage>
</organism>
<sequence>MYFTSLFTTAMFTLTATAAAAPVPDTYFAKASVFAINRVENAYKSVEVPLGKLTHMDYQLTSLELRGVGFLLPDGQNVDPQDITCQMYKDKFGTQPGSAAFNMETPAHVSLLNPVEFGWVLCYVNVDGA</sequence>
<gene>
    <name evidence="2" type="ORF">FPOA_05541</name>
</gene>
<evidence type="ECO:0000256" key="1">
    <source>
        <dbReference type="SAM" id="SignalP"/>
    </source>
</evidence>
<evidence type="ECO:0000313" key="3">
    <source>
        <dbReference type="Proteomes" id="UP000091967"/>
    </source>
</evidence>
<feature type="chain" id="PRO_5008603316" evidence="1">
    <location>
        <begin position="21"/>
        <end position="129"/>
    </location>
</feature>
<keyword evidence="1" id="KW-0732">Signal</keyword>
<protein>
    <submittedName>
        <fullName evidence="2">Uncharacterized protein</fullName>
    </submittedName>
</protein>
<proteinExistence type="predicted"/>
<dbReference type="Proteomes" id="UP000091967">
    <property type="component" value="Unassembled WGS sequence"/>
</dbReference>
<evidence type="ECO:0000313" key="2">
    <source>
        <dbReference type="EMBL" id="OBS25005.1"/>
    </source>
</evidence>
<keyword evidence="3" id="KW-1185">Reference proteome</keyword>
<name>A0A1B8AWU3_FUSPO</name>
<comment type="caution">
    <text evidence="2">The sequence shown here is derived from an EMBL/GenBank/DDBJ whole genome shotgun (WGS) entry which is preliminary data.</text>
</comment>
<dbReference type="AlphaFoldDB" id="A0A1B8AWU3"/>
<accession>A0A1B8AWU3</accession>